<dbReference type="InterPro" id="IPR011051">
    <property type="entry name" value="RmlC_Cupin_sf"/>
</dbReference>
<dbReference type="EMBL" id="VHSH01000012">
    <property type="protein sequence ID" value="TQV72436.1"/>
    <property type="molecule type" value="Genomic_DNA"/>
</dbReference>
<organism evidence="2 3">
    <name type="scientific">Denitrobaculum tricleocarpae</name>
    <dbReference type="NCBI Taxonomy" id="2591009"/>
    <lineage>
        <taxon>Bacteria</taxon>
        <taxon>Pseudomonadati</taxon>
        <taxon>Pseudomonadota</taxon>
        <taxon>Alphaproteobacteria</taxon>
        <taxon>Rhodospirillales</taxon>
        <taxon>Rhodospirillaceae</taxon>
        <taxon>Denitrobaculum</taxon>
    </lineage>
</organism>
<name>A0A545T5D4_9PROT</name>
<dbReference type="Gene3D" id="2.60.120.10">
    <property type="entry name" value="Jelly Rolls"/>
    <property type="match status" value="1"/>
</dbReference>
<evidence type="ECO:0000313" key="3">
    <source>
        <dbReference type="Proteomes" id="UP000315252"/>
    </source>
</evidence>
<proteinExistence type="predicted"/>
<dbReference type="PANTHER" id="PTHR40943">
    <property type="entry name" value="CYTOPLASMIC PROTEIN-RELATED"/>
    <property type="match status" value="1"/>
</dbReference>
<evidence type="ECO:0000259" key="1">
    <source>
        <dbReference type="Pfam" id="PF05899"/>
    </source>
</evidence>
<protein>
    <submittedName>
        <fullName evidence="2">Cupin domain-containing protein</fullName>
    </submittedName>
</protein>
<dbReference type="CDD" id="cd02227">
    <property type="entry name" value="cupin_TM1112-like"/>
    <property type="match status" value="1"/>
</dbReference>
<dbReference type="InterPro" id="IPR008579">
    <property type="entry name" value="UGlyAH_Cupin_dom"/>
</dbReference>
<dbReference type="AlphaFoldDB" id="A0A545T5D4"/>
<dbReference type="RefSeq" id="WP_142899283.1">
    <property type="nucleotide sequence ID" value="NZ_ML660063.1"/>
</dbReference>
<dbReference type="Proteomes" id="UP000315252">
    <property type="component" value="Unassembled WGS sequence"/>
</dbReference>
<reference evidence="2 3" key="1">
    <citation type="submission" date="2019-06" db="EMBL/GenBank/DDBJ databases">
        <title>Whole genome sequence for Rhodospirillaceae sp. R148.</title>
        <authorList>
            <person name="Wang G."/>
        </authorList>
    </citation>
    <scope>NUCLEOTIDE SEQUENCE [LARGE SCALE GENOMIC DNA]</scope>
    <source>
        <strain evidence="2 3">R148</strain>
    </source>
</reference>
<comment type="caution">
    <text evidence="2">The sequence shown here is derived from an EMBL/GenBank/DDBJ whole genome shotgun (WGS) entry which is preliminary data.</text>
</comment>
<dbReference type="Pfam" id="PF05899">
    <property type="entry name" value="Cupin_3"/>
    <property type="match status" value="1"/>
</dbReference>
<dbReference type="PANTHER" id="PTHR40943:SF1">
    <property type="entry name" value="CYTOPLASMIC PROTEIN"/>
    <property type="match status" value="1"/>
</dbReference>
<evidence type="ECO:0000313" key="2">
    <source>
        <dbReference type="EMBL" id="TQV72436.1"/>
    </source>
</evidence>
<sequence>MTDNPFAVAVAVAVFTDEPKREVHRTLDAERVVSGDPQHHTRFFFESEDGALVSGTWTSTPGKWHAFTDRDEFCYIVSGHCRLIDDKGFTREFRSGDAFLIPNGFRGFWDVIETTTKHFVIRSHEP</sequence>
<keyword evidence="3" id="KW-1185">Reference proteome</keyword>
<feature type="domain" description="(S)-ureidoglycine aminohydrolase cupin" evidence="1">
    <location>
        <begin position="47"/>
        <end position="119"/>
    </location>
</feature>
<accession>A0A545T5D4</accession>
<dbReference type="OrthoDB" id="9799053at2"/>
<gene>
    <name evidence="2" type="ORF">FKG95_25500</name>
</gene>
<dbReference type="SUPFAM" id="SSF51182">
    <property type="entry name" value="RmlC-like cupins"/>
    <property type="match status" value="1"/>
</dbReference>
<dbReference type="InterPro" id="IPR014710">
    <property type="entry name" value="RmlC-like_jellyroll"/>
</dbReference>